<evidence type="ECO:0008006" key="5">
    <source>
        <dbReference type="Google" id="ProtNLM"/>
    </source>
</evidence>
<proteinExistence type="predicted"/>
<name>D6Z9F3_SEGRD</name>
<dbReference type="STRING" id="640132.Srot_2130"/>
<dbReference type="AlphaFoldDB" id="D6Z9F3"/>
<keyword evidence="4" id="KW-1185">Reference proteome</keyword>
<protein>
    <recommendedName>
        <fullName evidence="5">Ig-like domain-containing protein</fullName>
    </recommendedName>
</protein>
<dbReference type="EMBL" id="CP001958">
    <property type="protein sequence ID" value="ADG98583.1"/>
    <property type="molecule type" value="Genomic_DNA"/>
</dbReference>
<accession>D6Z9F3</accession>
<evidence type="ECO:0000256" key="2">
    <source>
        <dbReference type="SAM" id="SignalP"/>
    </source>
</evidence>
<dbReference type="Proteomes" id="UP000002247">
    <property type="component" value="Chromosome"/>
</dbReference>
<dbReference type="OrthoDB" id="4763942at2"/>
<dbReference type="HOGENOM" id="CLU_2012707_0_0_11"/>
<feature type="signal peptide" evidence="2">
    <location>
        <begin position="1"/>
        <end position="25"/>
    </location>
</feature>
<sequence>MKKFMTSLFVGTALLGGFSAPSASADPQPGVGQFCAKDQEGKSATASDGAKLTCSKGSDGKDRWTSADSATPGQFCAKEQEGKSATASDGAKLTCSKGSDGKDRWTK</sequence>
<gene>
    <name evidence="3" type="ordered locus">Srot_2130</name>
</gene>
<feature type="chain" id="PRO_5003091769" description="Ig-like domain-containing protein" evidence="2">
    <location>
        <begin position="26"/>
        <end position="107"/>
    </location>
</feature>
<evidence type="ECO:0000313" key="4">
    <source>
        <dbReference type="Proteomes" id="UP000002247"/>
    </source>
</evidence>
<evidence type="ECO:0000256" key="1">
    <source>
        <dbReference type="SAM" id="MobiDB-lite"/>
    </source>
</evidence>
<reference evidence="3 4" key="1">
    <citation type="journal article" date="2010" name="Stand. Genomic Sci.">
        <title>Complete genome sequence of Segniliparus rotundus type strain (CDC 1076).</title>
        <authorList>
            <person name="Sikorski J."/>
            <person name="Lapidus A."/>
            <person name="Copeland A."/>
            <person name="Misra M."/>
            <person name="Glavina Del Rio T."/>
            <person name="Nolan M."/>
            <person name="Lucas S."/>
            <person name="Chen F."/>
            <person name="Tice H."/>
            <person name="Cheng J.F."/>
            <person name="Jando M."/>
            <person name="Schneider S."/>
            <person name="Bruce D."/>
            <person name="Goodwin L."/>
            <person name="Pitluck S."/>
            <person name="Liolios K."/>
            <person name="Mikhailova N."/>
            <person name="Pati A."/>
            <person name="Ivanova N."/>
            <person name="Mavromatis K."/>
            <person name="Chen A."/>
            <person name="Palaniappan K."/>
            <person name="Chertkov O."/>
            <person name="Land M."/>
            <person name="Hauser L."/>
            <person name="Chang Y.J."/>
            <person name="Jeffries C.D."/>
            <person name="Brettin T."/>
            <person name="Detter J.C."/>
            <person name="Han C."/>
            <person name="Rohde M."/>
            <person name="Goker M."/>
            <person name="Bristow J."/>
            <person name="Eisen J.A."/>
            <person name="Markowitz V."/>
            <person name="Hugenholtz P."/>
            <person name="Kyrpides N.C."/>
            <person name="Klenk H.P."/>
        </authorList>
    </citation>
    <scope>NUCLEOTIDE SEQUENCE [LARGE SCALE GENOMIC DNA]</scope>
    <source>
        <strain evidence="4">ATCC BAA-972 / CDC 1076 / CIP 108378 / DSM 44985 / JCM 13578</strain>
    </source>
</reference>
<dbReference type="KEGG" id="srt:Srot_2130"/>
<evidence type="ECO:0000313" key="3">
    <source>
        <dbReference type="EMBL" id="ADG98583.1"/>
    </source>
</evidence>
<feature type="region of interest" description="Disordered" evidence="1">
    <location>
        <begin position="19"/>
        <end position="107"/>
    </location>
</feature>
<organism evidence="3 4">
    <name type="scientific">Segniliparus rotundus (strain ATCC BAA-972 / CDC 1076 / CIP 108378 / DSM 44985 / JCM 13578)</name>
    <dbReference type="NCBI Taxonomy" id="640132"/>
    <lineage>
        <taxon>Bacteria</taxon>
        <taxon>Bacillati</taxon>
        <taxon>Actinomycetota</taxon>
        <taxon>Actinomycetes</taxon>
        <taxon>Mycobacteriales</taxon>
        <taxon>Segniliparaceae</taxon>
        <taxon>Segniliparus</taxon>
    </lineage>
</organism>
<dbReference type="eggNOG" id="ENOG502ZJD4">
    <property type="taxonomic scope" value="Bacteria"/>
</dbReference>
<keyword evidence="2" id="KW-0732">Signal</keyword>